<reference evidence="2 3" key="1">
    <citation type="submission" date="2023-10" db="EMBL/GenBank/DDBJ databases">
        <title>Genome-Wide Identification Analysis in wild type Solanum Pinnatisectum Reveals Some Genes Defensing Phytophthora Infestans.</title>
        <authorList>
            <person name="Sun C."/>
        </authorList>
    </citation>
    <scope>NUCLEOTIDE SEQUENCE [LARGE SCALE GENOMIC DNA]</scope>
    <source>
        <strain evidence="2">LQN</strain>
        <tissue evidence="2">Leaf</tissue>
    </source>
</reference>
<dbReference type="Proteomes" id="UP001311915">
    <property type="component" value="Unassembled WGS sequence"/>
</dbReference>
<protein>
    <recommendedName>
        <fullName evidence="1">Retrotransposon gag domain-containing protein</fullName>
    </recommendedName>
</protein>
<dbReference type="PANTHER" id="PTHR33223:SF11">
    <property type="entry name" value="ELEMENT PROTEIN, PUTATIVE-RELATED"/>
    <property type="match status" value="1"/>
</dbReference>
<sequence>MDPQVHIQNFLEISDMYTPIRVSSDYVRLNLFPFSLLGEAERWLNSEPTNSITSWDDLALKFLIRFFPSEKTAKFKSMLLSFPHHHQANEVLLHTFIEGLEPNTKNLLDSAAGGQALEKTYVELFTLLNTISQDNPEWNGGGAKPIVQKTAGVLEMDAVTALTAQISAMQNIMTTHFSNMSLGHQQAQLNMVQQPQTWCEVCGGGDHTAKVCGANPESVHFVGNA</sequence>
<dbReference type="EMBL" id="JAWPEI010000001">
    <property type="protein sequence ID" value="KAK4737094.1"/>
    <property type="molecule type" value="Genomic_DNA"/>
</dbReference>
<dbReference type="PANTHER" id="PTHR33223">
    <property type="entry name" value="CCHC-TYPE DOMAIN-CONTAINING PROTEIN"/>
    <property type="match status" value="1"/>
</dbReference>
<organism evidence="2 3">
    <name type="scientific">Solanum pinnatisectum</name>
    <name type="common">tansyleaf nightshade</name>
    <dbReference type="NCBI Taxonomy" id="50273"/>
    <lineage>
        <taxon>Eukaryota</taxon>
        <taxon>Viridiplantae</taxon>
        <taxon>Streptophyta</taxon>
        <taxon>Embryophyta</taxon>
        <taxon>Tracheophyta</taxon>
        <taxon>Spermatophyta</taxon>
        <taxon>Magnoliopsida</taxon>
        <taxon>eudicotyledons</taxon>
        <taxon>Gunneridae</taxon>
        <taxon>Pentapetalae</taxon>
        <taxon>asterids</taxon>
        <taxon>lamiids</taxon>
        <taxon>Solanales</taxon>
        <taxon>Solanaceae</taxon>
        <taxon>Solanoideae</taxon>
        <taxon>Solaneae</taxon>
        <taxon>Solanum</taxon>
    </lineage>
</organism>
<gene>
    <name evidence="2" type="ORF">R3W88_000791</name>
</gene>
<dbReference type="AlphaFoldDB" id="A0AAV9MGQ0"/>
<evidence type="ECO:0000259" key="1">
    <source>
        <dbReference type="Pfam" id="PF03732"/>
    </source>
</evidence>
<name>A0AAV9MGQ0_9SOLN</name>
<keyword evidence="3" id="KW-1185">Reference proteome</keyword>
<evidence type="ECO:0000313" key="2">
    <source>
        <dbReference type="EMBL" id="KAK4737094.1"/>
    </source>
</evidence>
<proteinExistence type="predicted"/>
<evidence type="ECO:0000313" key="3">
    <source>
        <dbReference type="Proteomes" id="UP001311915"/>
    </source>
</evidence>
<dbReference type="InterPro" id="IPR005162">
    <property type="entry name" value="Retrotrans_gag_dom"/>
</dbReference>
<dbReference type="Pfam" id="PF03732">
    <property type="entry name" value="Retrotrans_gag"/>
    <property type="match status" value="1"/>
</dbReference>
<feature type="domain" description="Retrotransposon gag" evidence="1">
    <location>
        <begin position="31"/>
        <end position="82"/>
    </location>
</feature>
<accession>A0AAV9MGQ0</accession>
<comment type="caution">
    <text evidence="2">The sequence shown here is derived from an EMBL/GenBank/DDBJ whole genome shotgun (WGS) entry which is preliminary data.</text>
</comment>